<feature type="transmembrane region" description="Helical" evidence="1">
    <location>
        <begin position="69"/>
        <end position="94"/>
    </location>
</feature>
<proteinExistence type="predicted"/>
<sequence length="177" mass="18610">MLTLYWALLITGVLFAIVSVLFGDLLSSALDGPLDFLWGDHLHALQPTVVLSGLTACGGAGILLTRYTWWGSAAILITAITCAVAASILVYLFCVKPMQNSENSVAYSMQDLVGRAAEVSVPIPAEGYGEVVMRVGAGNTNHIAASYDKVDIGAGTKVVTVEVIDGTLFVTCLDTEV</sequence>
<reference evidence="3" key="1">
    <citation type="submission" date="2018-06" db="EMBL/GenBank/DDBJ databases">
        <title>Paenibacillus xerothermodurans sp. nov. an extremely dry heat resistant spore forming bacterium isolated from the soil of Cape Canaveral, Florida.</title>
        <authorList>
            <person name="Seuylemezian A."/>
            <person name="Kaur N."/>
            <person name="Patil P."/>
            <person name="Patil P."/>
            <person name="Mayilraj S."/>
            <person name="Vaishampayan P."/>
        </authorList>
    </citation>
    <scope>NUCLEOTIDE SEQUENCE [LARGE SCALE GENOMIC DNA]</scope>
    <source>
        <strain evidence="3">ATCC 27380</strain>
    </source>
</reference>
<name>A0A2W1NGG9_PAEXE</name>
<dbReference type="InterPro" id="IPR058653">
    <property type="entry name" value="NfeD2_TM"/>
</dbReference>
<evidence type="ECO:0000259" key="2">
    <source>
        <dbReference type="Pfam" id="PF25842"/>
    </source>
</evidence>
<gene>
    <name evidence="3" type="ORF">CBW46_004600</name>
</gene>
<comment type="caution">
    <text evidence="3">The sequence shown here is derived from an EMBL/GenBank/DDBJ whole genome shotgun (WGS) entry which is preliminary data.</text>
</comment>
<keyword evidence="4" id="KW-1185">Reference proteome</keyword>
<dbReference type="EMBL" id="NHRJ02000002">
    <property type="protein sequence ID" value="PZE22181.1"/>
    <property type="molecule type" value="Genomic_DNA"/>
</dbReference>
<dbReference type="Proteomes" id="UP000214746">
    <property type="component" value="Unassembled WGS sequence"/>
</dbReference>
<feature type="transmembrane region" description="Helical" evidence="1">
    <location>
        <begin position="42"/>
        <end position="63"/>
    </location>
</feature>
<evidence type="ECO:0000256" key="1">
    <source>
        <dbReference type="SAM" id="Phobius"/>
    </source>
</evidence>
<dbReference type="Gene3D" id="2.40.50.140">
    <property type="entry name" value="Nucleic acid-binding proteins"/>
    <property type="match status" value="1"/>
</dbReference>
<dbReference type="GO" id="GO:0006508">
    <property type="term" value="P:proteolysis"/>
    <property type="evidence" value="ECO:0007669"/>
    <property type="project" value="UniProtKB-KW"/>
</dbReference>
<accession>A0A2W1NGG9</accession>
<keyword evidence="3" id="KW-0645">Protease</keyword>
<keyword evidence="3" id="KW-0378">Hydrolase</keyword>
<keyword evidence="1" id="KW-1133">Transmembrane helix</keyword>
<dbReference type="InterPro" id="IPR012340">
    <property type="entry name" value="NA-bd_OB-fold"/>
</dbReference>
<protein>
    <submittedName>
        <fullName evidence="3">Protease</fullName>
    </submittedName>
</protein>
<keyword evidence="1" id="KW-0812">Transmembrane</keyword>
<organism evidence="3 4">
    <name type="scientific">Paenibacillus xerothermodurans</name>
    <dbReference type="NCBI Taxonomy" id="1977292"/>
    <lineage>
        <taxon>Bacteria</taxon>
        <taxon>Bacillati</taxon>
        <taxon>Bacillota</taxon>
        <taxon>Bacilli</taxon>
        <taxon>Bacillales</taxon>
        <taxon>Paenibacillaceae</taxon>
        <taxon>Paenibacillus</taxon>
    </lineage>
</organism>
<dbReference type="Pfam" id="PF25842">
    <property type="entry name" value="NfeD_TM"/>
    <property type="match status" value="1"/>
</dbReference>
<dbReference type="OrthoDB" id="1683445at2"/>
<evidence type="ECO:0000313" key="4">
    <source>
        <dbReference type="Proteomes" id="UP000214746"/>
    </source>
</evidence>
<dbReference type="GO" id="GO:0008233">
    <property type="term" value="F:peptidase activity"/>
    <property type="evidence" value="ECO:0007669"/>
    <property type="project" value="UniProtKB-KW"/>
</dbReference>
<evidence type="ECO:0000313" key="3">
    <source>
        <dbReference type="EMBL" id="PZE22181.1"/>
    </source>
</evidence>
<keyword evidence="1" id="KW-0472">Membrane</keyword>
<feature type="domain" description="Membrane protein NfeD2 N-terminal transmembrane" evidence="2">
    <location>
        <begin position="2"/>
        <end position="103"/>
    </location>
</feature>
<feature type="transmembrane region" description="Helical" evidence="1">
    <location>
        <begin position="6"/>
        <end position="30"/>
    </location>
</feature>
<dbReference type="AlphaFoldDB" id="A0A2W1NGG9"/>